<proteinExistence type="predicted"/>
<dbReference type="PANTHER" id="PTHR36863:SF1">
    <property type="entry name" value="SHIELDIN COMPLEX SUBUNIT 1"/>
    <property type="match status" value="1"/>
</dbReference>
<sequence>MAMVRTSMEMKKPWQLLKTDCFIGKCCANRILLSASHKCILSKSGLSKTVCFKMLCKNNCKRLVKGKIQPFICKEPRTKFSTGLEVQCNCSLHLAERVFSAPTSLAPLSSPTYSGTNSIPDSFSTPKGEALLVVLDDKHLALCNSQVFRTMATQETTPGSQTEESNALDLPSAYDIRDYVLQRPSQETNSEAFSSEEACSIPCSSDVDPDSSNLNAEQNDSWTSENSWLYLSVKGQPETKEDDDGLRKSLDKFYEVFGSPQPASGNSLSTSVCQCLSQKISELKDQENQKYTLRSFQMARVIFNQNGCSILQKHSRDAHFYPLRDGSMSLQDEKLIPGLSKDIIHFLLQQNVMKDQ</sequence>
<comment type="caution">
    <text evidence="3">The sequence shown here is derived from an EMBL/GenBank/DDBJ whole genome shotgun (WGS) entry which is preliminary data.</text>
</comment>
<dbReference type="EMBL" id="JAKZEL010000013">
    <property type="protein sequence ID" value="KAI4538202.1"/>
    <property type="molecule type" value="Genomic_DNA"/>
</dbReference>
<evidence type="ECO:0000256" key="1">
    <source>
        <dbReference type="SAM" id="MobiDB-lite"/>
    </source>
</evidence>
<keyword evidence="4" id="KW-1185">Reference proteome</keyword>
<dbReference type="AlphaFoldDB" id="A0AAD4U1P9"/>
<dbReference type="Pfam" id="PF15021">
    <property type="entry name" value="SHLD1_C"/>
    <property type="match status" value="1"/>
</dbReference>
<dbReference type="InterPro" id="IPR053898">
    <property type="entry name" value="SHLD1_C"/>
</dbReference>
<protein>
    <recommendedName>
        <fullName evidence="2">Shieldin complex subunit 1 C-terminal domain-containing protein</fullName>
    </recommendedName>
</protein>
<dbReference type="GO" id="GO:2000042">
    <property type="term" value="P:negative regulation of double-strand break repair via homologous recombination"/>
    <property type="evidence" value="ECO:0007669"/>
    <property type="project" value="TreeGrafter"/>
</dbReference>
<feature type="domain" description="Shieldin complex subunit 1 C-terminal" evidence="2">
    <location>
        <begin position="236"/>
        <end position="354"/>
    </location>
</feature>
<evidence type="ECO:0000313" key="4">
    <source>
        <dbReference type="Proteomes" id="UP001214576"/>
    </source>
</evidence>
<accession>A0AAD4U1P9</accession>
<dbReference type="PANTHER" id="PTHR36863">
    <property type="entry name" value="SHIELDIN COMPLEX SUBUNIT 1"/>
    <property type="match status" value="1"/>
</dbReference>
<reference evidence="3" key="1">
    <citation type="submission" date="2022-03" db="EMBL/GenBank/DDBJ databases">
        <title>Genomic analyses of argali, domestic sheep and their hybrids provide insights into chromosomal evolution, heterosis and genetic basis of agronomic traits.</title>
        <authorList>
            <person name="Li M."/>
        </authorList>
    </citation>
    <scope>NUCLEOTIDE SEQUENCE</scope>
    <source>
        <strain evidence="3">CAU-MHL-2022a</strain>
        <tissue evidence="3">Skin</tissue>
    </source>
</reference>
<dbReference type="GO" id="GO:0035861">
    <property type="term" value="C:site of double-strand break"/>
    <property type="evidence" value="ECO:0007669"/>
    <property type="project" value="TreeGrafter"/>
</dbReference>
<evidence type="ECO:0000313" key="3">
    <source>
        <dbReference type="EMBL" id="KAI4538202.1"/>
    </source>
</evidence>
<dbReference type="GO" id="GO:0045830">
    <property type="term" value="P:positive regulation of isotype switching"/>
    <property type="evidence" value="ECO:0007669"/>
    <property type="project" value="TreeGrafter"/>
</dbReference>
<name>A0AAD4U1P9_OVIAM</name>
<dbReference type="GO" id="GO:2001034">
    <property type="term" value="P:positive regulation of double-strand break repair via nonhomologous end joining"/>
    <property type="evidence" value="ECO:0007669"/>
    <property type="project" value="TreeGrafter"/>
</dbReference>
<feature type="region of interest" description="Disordered" evidence="1">
    <location>
        <begin position="185"/>
        <end position="220"/>
    </location>
</feature>
<gene>
    <name evidence="3" type="ORF">MG293_011605</name>
</gene>
<feature type="compositionally biased region" description="Polar residues" evidence="1">
    <location>
        <begin position="210"/>
        <end position="220"/>
    </location>
</feature>
<organism evidence="3 4">
    <name type="scientific">Ovis ammon polii</name>
    <dbReference type="NCBI Taxonomy" id="230172"/>
    <lineage>
        <taxon>Eukaryota</taxon>
        <taxon>Metazoa</taxon>
        <taxon>Chordata</taxon>
        <taxon>Craniata</taxon>
        <taxon>Vertebrata</taxon>
        <taxon>Euteleostomi</taxon>
        <taxon>Mammalia</taxon>
        <taxon>Eutheria</taxon>
        <taxon>Laurasiatheria</taxon>
        <taxon>Artiodactyla</taxon>
        <taxon>Ruminantia</taxon>
        <taxon>Pecora</taxon>
        <taxon>Bovidae</taxon>
        <taxon>Caprinae</taxon>
        <taxon>Ovis</taxon>
    </lineage>
</organism>
<evidence type="ECO:0000259" key="2">
    <source>
        <dbReference type="Pfam" id="PF15021"/>
    </source>
</evidence>
<dbReference type="Proteomes" id="UP001214576">
    <property type="component" value="Unassembled WGS sequence"/>
</dbReference>
<dbReference type="InterPro" id="IPR027821">
    <property type="entry name" value="SHLD1"/>
</dbReference>